<dbReference type="RefSeq" id="WP_000034299.1">
    <property type="nucleotide sequence ID" value="NZ_AP024118.1"/>
</dbReference>
<organism evidence="1 3">
    <name type="scientific">Escherichia coli</name>
    <dbReference type="NCBI Taxonomy" id="562"/>
    <lineage>
        <taxon>Bacteria</taxon>
        <taxon>Pseudomonadati</taxon>
        <taxon>Pseudomonadota</taxon>
        <taxon>Gammaproteobacteria</taxon>
        <taxon>Enterobacterales</taxon>
        <taxon>Enterobacteriaceae</taxon>
        <taxon>Escherichia</taxon>
    </lineage>
</organism>
<geneLocation type="plasmid" evidence="2">
    <name>unnamed4</name>
</geneLocation>
<evidence type="ECO:0000313" key="1">
    <source>
        <dbReference type="EMBL" id="SQP89978.1"/>
    </source>
</evidence>
<accession>A0A1Y2XXB9</accession>
<dbReference type="GO" id="GO:0009036">
    <property type="term" value="F:type II site-specific deoxyribonuclease activity"/>
    <property type="evidence" value="ECO:0007669"/>
    <property type="project" value="InterPro"/>
</dbReference>
<dbReference type="Proteomes" id="UP000250671">
    <property type="component" value="Unassembled WGS sequence"/>
</dbReference>
<reference evidence="2 4" key="2">
    <citation type="submission" date="2018-12" db="EMBL/GenBank/DDBJ databases">
        <title>Food and Water Safety Consortium.</title>
        <authorList>
            <person name="Tyson S."/>
            <person name="Peterson C.-L."/>
            <person name="Olson A."/>
            <person name="Tyler S."/>
            <person name="Cabral J."/>
            <person name="Lynch T."/>
            <person name="Knox N."/>
            <person name="Van Domselaar G."/>
            <person name="Graham M."/>
        </authorList>
    </citation>
    <scope>NUCLEOTIDE SEQUENCE [LARGE SCALE GENOMIC DNA]</scope>
    <source>
        <strain evidence="2 4">FWSEC0419</strain>
        <plasmid evidence="2">unnamed4</plasmid>
    </source>
</reference>
<gene>
    <name evidence="2" type="ORF">C9194_26730</name>
    <name evidence="1" type="ORF">SAMEA3752557_05355</name>
</gene>
<keyword evidence="1" id="KW-0255">Endonuclease</keyword>
<keyword evidence="1" id="KW-0540">Nuclease</keyword>
<dbReference type="EMBL" id="UCZA01000056">
    <property type="protein sequence ID" value="SQP89978.1"/>
    <property type="molecule type" value="Genomic_DNA"/>
</dbReference>
<evidence type="ECO:0000313" key="4">
    <source>
        <dbReference type="Proteomes" id="UP000305093"/>
    </source>
</evidence>
<dbReference type="GO" id="GO:0009307">
    <property type="term" value="P:DNA restriction-modification system"/>
    <property type="evidence" value="ECO:0007669"/>
    <property type="project" value="InterPro"/>
</dbReference>
<dbReference type="GO" id="GO:0003677">
    <property type="term" value="F:DNA binding"/>
    <property type="evidence" value="ECO:0007669"/>
    <property type="project" value="InterPro"/>
</dbReference>
<keyword evidence="1" id="KW-0378">Hydrolase</keyword>
<dbReference type="AlphaFoldDB" id="A0A1Y2XXB9"/>
<reference evidence="1 3" key="1">
    <citation type="submission" date="2018-06" db="EMBL/GenBank/DDBJ databases">
        <authorList>
            <consortium name="Pathogen Informatics"/>
            <person name="Doyle S."/>
        </authorList>
    </citation>
    <scope>NUCLEOTIDE SEQUENCE [LARGE SCALE GENOMIC DNA]</scope>
    <source>
        <strain evidence="1 3">VREC0535</strain>
    </source>
</reference>
<sequence>MSKIESLYGLKNTNRKESDLWGKNQFNSSFPTSLACYMRDNKMNPIYLYLDKDLKVHAKEVSFDFVFNTTLKNSDLEFQFEKKYEPYQQYAYDDIKGIDLVIKGNNSFLKALEIKLTVLPDSTTYKENESEWSSEIVIRPASTSYCALGIMHSCSDKFHEIRKIFESTCESIQHWGNETEVLSKKENILNCLNTFQENFLDYQKPFLMQPLWKTKGKSPILDQNAFDIFIWSDFALCRTFIDRSSYNNSSASRLMRSSARLARMVYEIASKNKTNINRIYTEMNFGYQSDKEFSLNGKITKAYMDHPRRTKPILPPSVLKEIILNGGQNKLSPERRFDQSVYYTASHLFDEIK</sequence>
<dbReference type="Proteomes" id="UP000305093">
    <property type="component" value="Unassembled WGS sequence"/>
</dbReference>
<keyword evidence="2" id="KW-0614">Plasmid</keyword>
<protein>
    <submittedName>
        <fullName evidence="2">HindVP family restriction endonuclease</fullName>
    </submittedName>
    <submittedName>
        <fullName evidence="1">HindVP restriction endonuclease</fullName>
    </submittedName>
</protein>
<dbReference type="InterPro" id="IPR019044">
    <property type="entry name" value="Restrct_endonuc_II_HindVP"/>
</dbReference>
<proteinExistence type="predicted"/>
<evidence type="ECO:0000313" key="3">
    <source>
        <dbReference type="Proteomes" id="UP000250671"/>
    </source>
</evidence>
<dbReference type="EMBL" id="RROO01000181">
    <property type="protein sequence ID" value="TJF56417.1"/>
    <property type="molecule type" value="Genomic_DNA"/>
</dbReference>
<name>A0A1Y2XXB9_ECOLX</name>
<evidence type="ECO:0000313" key="2">
    <source>
        <dbReference type="EMBL" id="TJF56417.1"/>
    </source>
</evidence>
<dbReference type="Pfam" id="PF09519">
    <property type="entry name" value="RE_HindVP"/>
    <property type="match status" value="1"/>
</dbReference>